<dbReference type="GO" id="GO:0046872">
    <property type="term" value="F:metal ion binding"/>
    <property type="evidence" value="ECO:0007669"/>
    <property type="project" value="InterPro"/>
</dbReference>
<dbReference type="SUPFAM" id="SSF56796">
    <property type="entry name" value="Dehydroquinate synthase-like"/>
    <property type="match status" value="1"/>
</dbReference>
<dbReference type="FunFam" id="1.20.1090.10:FF:000001">
    <property type="entry name" value="Aldehyde-alcohol dehydrogenase"/>
    <property type="match status" value="1"/>
</dbReference>
<comment type="similarity">
    <text evidence="2">Belongs to the iron-containing alcohol dehydrogenase family.</text>
</comment>
<dbReference type="FunFam" id="3.40.50.1970:FF:000003">
    <property type="entry name" value="Alcohol dehydrogenase, iron-containing"/>
    <property type="match status" value="1"/>
</dbReference>
<dbReference type="InterPro" id="IPR039697">
    <property type="entry name" value="Alcohol_dehydrogenase_Fe"/>
</dbReference>
<evidence type="ECO:0000313" key="8">
    <source>
        <dbReference type="Proteomes" id="UP000198324"/>
    </source>
</evidence>
<dbReference type="PROSITE" id="PS00060">
    <property type="entry name" value="ADH_IRON_2"/>
    <property type="match status" value="1"/>
</dbReference>
<dbReference type="PANTHER" id="PTHR11496">
    <property type="entry name" value="ALCOHOL DEHYDROGENASE"/>
    <property type="match status" value="1"/>
</dbReference>
<proteinExistence type="inferred from homology"/>
<gene>
    <name evidence="7" type="ORF">SAMN04488503_1299</name>
</gene>
<keyword evidence="3" id="KW-0560">Oxidoreductase</keyword>
<dbReference type="GO" id="GO:0004022">
    <property type="term" value="F:alcohol dehydrogenase (NAD+) activity"/>
    <property type="evidence" value="ECO:0007669"/>
    <property type="project" value="TreeGrafter"/>
</dbReference>
<feature type="domain" description="Fe-containing alcohol dehydrogenase-like C-terminal" evidence="6">
    <location>
        <begin position="193"/>
        <end position="388"/>
    </location>
</feature>
<protein>
    <submittedName>
        <fullName evidence="7">Alcohol dehydrogenase, class IV</fullName>
    </submittedName>
</protein>
<name>A0A238Z7S2_9BACT</name>
<keyword evidence="4" id="KW-0520">NAD</keyword>
<evidence type="ECO:0000256" key="3">
    <source>
        <dbReference type="ARBA" id="ARBA00023002"/>
    </source>
</evidence>
<dbReference type="Pfam" id="PF00465">
    <property type="entry name" value="Fe-ADH"/>
    <property type="match status" value="1"/>
</dbReference>
<comment type="cofactor">
    <cofactor evidence="1">
        <name>Fe cation</name>
        <dbReference type="ChEBI" id="CHEBI:24875"/>
    </cofactor>
</comment>
<dbReference type="InterPro" id="IPR018211">
    <property type="entry name" value="ADH_Fe_CS"/>
</dbReference>
<evidence type="ECO:0000313" key="7">
    <source>
        <dbReference type="EMBL" id="SNR79028.1"/>
    </source>
</evidence>
<dbReference type="PANTHER" id="PTHR11496:SF102">
    <property type="entry name" value="ALCOHOL DEHYDROGENASE 4"/>
    <property type="match status" value="1"/>
</dbReference>
<dbReference type="OrthoDB" id="9778433at2"/>
<dbReference type="EMBL" id="FZOC01000002">
    <property type="protein sequence ID" value="SNR79028.1"/>
    <property type="molecule type" value="Genomic_DNA"/>
</dbReference>
<dbReference type="Pfam" id="PF25137">
    <property type="entry name" value="ADH_Fe_C"/>
    <property type="match status" value="1"/>
</dbReference>
<dbReference type="Gene3D" id="3.40.50.1970">
    <property type="match status" value="1"/>
</dbReference>
<accession>A0A238Z7S2</accession>
<evidence type="ECO:0000259" key="5">
    <source>
        <dbReference type="Pfam" id="PF00465"/>
    </source>
</evidence>
<feature type="domain" description="Alcohol dehydrogenase iron-type/glycerol dehydrogenase GldA" evidence="5">
    <location>
        <begin position="16"/>
        <end position="182"/>
    </location>
</feature>
<evidence type="ECO:0000256" key="2">
    <source>
        <dbReference type="ARBA" id="ARBA00007358"/>
    </source>
</evidence>
<dbReference type="Gene3D" id="1.20.1090.10">
    <property type="entry name" value="Dehydroquinate synthase-like - alpha domain"/>
    <property type="match status" value="1"/>
</dbReference>
<keyword evidence="8" id="KW-1185">Reference proteome</keyword>
<dbReference type="AlphaFoldDB" id="A0A238Z7S2"/>
<evidence type="ECO:0000256" key="4">
    <source>
        <dbReference type="ARBA" id="ARBA00023027"/>
    </source>
</evidence>
<dbReference type="InterPro" id="IPR056798">
    <property type="entry name" value="ADH_Fe_C"/>
</dbReference>
<organism evidence="7 8">
    <name type="scientific">Humidesulfovibrio mexicanus</name>
    <dbReference type="NCBI Taxonomy" id="147047"/>
    <lineage>
        <taxon>Bacteria</taxon>
        <taxon>Pseudomonadati</taxon>
        <taxon>Thermodesulfobacteriota</taxon>
        <taxon>Desulfovibrionia</taxon>
        <taxon>Desulfovibrionales</taxon>
        <taxon>Desulfovibrionaceae</taxon>
        <taxon>Humidesulfovibrio</taxon>
    </lineage>
</organism>
<evidence type="ECO:0000259" key="6">
    <source>
        <dbReference type="Pfam" id="PF25137"/>
    </source>
</evidence>
<dbReference type="Proteomes" id="UP000198324">
    <property type="component" value="Unassembled WGS sequence"/>
</dbReference>
<dbReference type="InterPro" id="IPR001670">
    <property type="entry name" value="ADH_Fe/GldA"/>
</dbReference>
<sequence length="389" mass="40632">MTTTSLLDLRKFLAPESVFGGGAATLAGRYVQNLGARRALLVTDPGVLALSWFPGIMQSICDAGVEAVLFSDIHPNPRDHEVMLGAERYRENACDAIVAVGGGSPMDCAKGIGIVVTNDRNVLDFEGVDNVAHPGPPLICIPTTAGSSADVSQFAIINDTSRKVKIAIVSKAMVPDVALIDPLLTLTMPPGLTANTGVDALTHAIEAYVSNAHGPTTDLFALDAIRRISQCLPQAIDCPEDAEARAGMMLGSMYAGLAFSNAILGAVHAMAHSLGGLMDLPHGQCNALLLDHVIAYNFDAAPDRYADIARAMGAELAPTANHEEKRDAVLSRVRALKHAVGVTGGLGSLGVTEADIDGLVNFALHDPCMVTNPKAPTAGDIRAVYQNAL</sequence>
<reference evidence="7 8" key="1">
    <citation type="submission" date="2017-06" db="EMBL/GenBank/DDBJ databases">
        <authorList>
            <person name="Kim H.J."/>
            <person name="Triplett B.A."/>
        </authorList>
    </citation>
    <scope>NUCLEOTIDE SEQUENCE [LARGE SCALE GENOMIC DNA]</scope>
    <source>
        <strain evidence="7 8">DSM 13116</strain>
    </source>
</reference>
<evidence type="ECO:0000256" key="1">
    <source>
        <dbReference type="ARBA" id="ARBA00001962"/>
    </source>
</evidence>
<dbReference type="RefSeq" id="WP_089272906.1">
    <property type="nucleotide sequence ID" value="NZ_FZOC01000002.1"/>
</dbReference>
<dbReference type="CDD" id="cd17814">
    <property type="entry name" value="Fe-ADH-like"/>
    <property type="match status" value="1"/>
</dbReference>
<dbReference type="NCBIfam" id="NF041833">
    <property type="entry name" value="Fe_ADH_ErcA"/>
    <property type="match status" value="1"/>
</dbReference>
<dbReference type="PROSITE" id="PS00913">
    <property type="entry name" value="ADH_IRON_1"/>
    <property type="match status" value="1"/>
</dbReference>